<reference evidence="2 3" key="1">
    <citation type="submission" date="2019-03" db="EMBL/GenBank/DDBJ databases">
        <title>Genomic Encyclopedia of Type Strains, Phase IV (KMG-IV): sequencing the most valuable type-strain genomes for metagenomic binning, comparative biology and taxonomic classification.</title>
        <authorList>
            <person name="Goeker M."/>
        </authorList>
    </citation>
    <scope>NUCLEOTIDE SEQUENCE [LARGE SCALE GENOMIC DNA]</scope>
    <source>
        <strain evidence="2 3">DSM 15534</strain>
    </source>
</reference>
<dbReference type="AlphaFoldDB" id="A0A4R1FSU7"/>
<name>A0A4R1FSU7_9PAST</name>
<dbReference type="Gene3D" id="1.10.1790.10">
    <property type="entry name" value="PRD domain"/>
    <property type="match status" value="1"/>
</dbReference>
<dbReference type="PROSITE" id="PS51372">
    <property type="entry name" value="PRD_2"/>
    <property type="match status" value="1"/>
</dbReference>
<keyword evidence="3" id="KW-1185">Reference proteome</keyword>
<sequence length="138" mass="16011">MGLLKRLLLLQQRNLINYQIVEIVLNIEGLLRHQWQVNTETDQVQMLLIHLANALGRIKRGYAAQPLNQAMFAEIKSAVDFAKVFYLHQHILGFLPFAIPESEQTHFITNIYSLTLAQPQVLTRIEQKMHKEIILKVN</sequence>
<dbReference type="RefSeq" id="WP_132691066.1">
    <property type="nucleotide sequence ID" value="NZ_SMFT01000003.1"/>
</dbReference>
<dbReference type="GO" id="GO:0006355">
    <property type="term" value="P:regulation of DNA-templated transcription"/>
    <property type="evidence" value="ECO:0007669"/>
    <property type="project" value="InterPro"/>
</dbReference>
<organism evidence="2 3">
    <name type="scientific">Volucribacter psittacicida</name>
    <dbReference type="NCBI Taxonomy" id="203482"/>
    <lineage>
        <taxon>Bacteria</taxon>
        <taxon>Pseudomonadati</taxon>
        <taxon>Pseudomonadota</taxon>
        <taxon>Gammaproteobacteria</taxon>
        <taxon>Pasteurellales</taxon>
        <taxon>Pasteurellaceae</taxon>
        <taxon>Volucribacter</taxon>
    </lineage>
</organism>
<feature type="domain" description="PRD" evidence="1">
    <location>
        <begin position="15"/>
        <end position="121"/>
    </location>
</feature>
<proteinExistence type="predicted"/>
<protein>
    <submittedName>
        <fullName evidence="2">PRD domain-containing protein</fullName>
    </submittedName>
</protein>
<evidence type="ECO:0000259" key="1">
    <source>
        <dbReference type="PROSITE" id="PS51372"/>
    </source>
</evidence>
<gene>
    <name evidence="2" type="ORF">EV694_1506</name>
</gene>
<dbReference type="InterPro" id="IPR036634">
    <property type="entry name" value="PRD_sf"/>
</dbReference>
<evidence type="ECO:0000313" key="3">
    <source>
        <dbReference type="Proteomes" id="UP000294702"/>
    </source>
</evidence>
<evidence type="ECO:0000313" key="2">
    <source>
        <dbReference type="EMBL" id="TCJ97913.1"/>
    </source>
</evidence>
<dbReference type="OrthoDB" id="5688967at2"/>
<comment type="caution">
    <text evidence="2">The sequence shown here is derived from an EMBL/GenBank/DDBJ whole genome shotgun (WGS) entry which is preliminary data.</text>
</comment>
<dbReference type="InterPro" id="IPR011608">
    <property type="entry name" value="PRD"/>
</dbReference>
<dbReference type="Proteomes" id="UP000294702">
    <property type="component" value="Unassembled WGS sequence"/>
</dbReference>
<accession>A0A4R1FSU7</accession>
<dbReference type="EMBL" id="SMFT01000003">
    <property type="protein sequence ID" value="TCJ97913.1"/>
    <property type="molecule type" value="Genomic_DNA"/>
</dbReference>
<dbReference type="SUPFAM" id="SSF63520">
    <property type="entry name" value="PTS-regulatory domain, PRD"/>
    <property type="match status" value="1"/>
</dbReference>